<dbReference type="GO" id="GO:0005681">
    <property type="term" value="C:spliceosomal complex"/>
    <property type="evidence" value="ECO:0007669"/>
    <property type="project" value="TreeGrafter"/>
</dbReference>
<dbReference type="OMA" id="CPGMMHP"/>
<dbReference type="InParanoid" id="A0A674BYX2"/>
<accession>A0A674BYX2</accession>
<protein>
    <submittedName>
        <fullName evidence="5">WW domain-binding protein 11-like</fullName>
    </submittedName>
</protein>
<feature type="compositionally biased region" description="Pro residues" evidence="3">
    <location>
        <begin position="320"/>
        <end position="376"/>
    </location>
</feature>
<feature type="region of interest" description="Disordered" evidence="3">
    <location>
        <begin position="300"/>
        <end position="544"/>
    </location>
</feature>
<feature type="compositionally biased region" description="Polar residues" evidence="3">
    <location>
        <begin position="408"/>
        <end position="418"/>
    </location>
</feature>
<reference evidence="5" key="1">
    <citation type="submission" date="2021-04" db="EMBL/GenBank/DDBJ databases">
        <authorList>
            <consortium name="Wellcome Sanger Institute Data Sharing"/>
        </authorList>
    </citation>
    <scope>NUCLEOTIDE SEQUENCE [LARGE SCALE GENOMIC DNA]</scope>
</reference>
<evidence type="ECO:0000256" key="3">
    <source>
        <dbReference type="SAM" id="MobiDB-lite"/>
    </source>
</evidence>
<gene>
    <name evidence="5" type="primary">LOC115200529</name>
</gene>
<dbReference type="PANTHER" id="PTHR13361">
    <property type="entry name" value="WW DOMAIN-BINDING PROTEIN 11"/>
    <property type="match status" value="1"/>
</dbReference>
<feature type="domain" description="Wbp11/ELF5/Saf1 N-terminal" evidence="4">
    <location>
        <begin position="12"/>
        <end position="93"/>
    </location>
</feature>
<organism evidence="5 6">
    <name type="scientific">Salmo trutta</name>
    <name type="common">Brown trout</name>
    <dbReference type="NCBI Taxonomy" id="8032"/>
    <lineage>
        <taxon>Eukaryota</taxon>
        <taxon>Metazoa</taxon>
        <taxon>Chordata</taxon>
        <taxon>Craniata</taxon>
        <taxon>Vertebrata</taxon>
        <taxon>Euteleostomi</taxon>
        <taxon>Actinopterygii</taxon>
        <taxon>Neopterygii</taxon>
        <taxon>Teleostei</taxon>
        <taxon>Protacanthopterygii</taxon>
        <taxon>Salmoniformes</taxon>
        <taxon>Salmonidae</taxon>
        <taxon>Salmoninae</taxon>
        <taxon>Salmo</taxon>
    </lineage>
</organism>
<feature type="compositionally biased region" description="Polar residues" evidence="3">
    <location>
        <begin position="1"/>
        <end position="11"/>
    </location>
</feature>
<dbReference type="GeneTree" id="ENSGT00940000162350"/>
<feature type="compositionally biased region" description="Basic residues" evidence="3">
    <location>
        <begin position="272"/>
        <end position="284"/>
    </location>
</feature>
<reference evidence="5" key="2">
    <citation type="submission" date="2025-08" db="UniProtKB">
        <authorList>
            <consortium name="Ensembl"/>
        </authorList>
    </citation>
    <scope>IDENTIFICATION</scope>
</reference>
<dbReference type="GO" id="GO:0006396">
    <property type="term" value="P:RNA processing"/>
    <property type="evidence" value="ECO:0007669"/>
    <property type="project" value="InterPro"/>
</dbReference>
<dbReference type="PANTHER" id="PTHR13361:SF1">
    <property type="entry name" value="WW DOMAIN-BINDING PROTEIN 11"/>
    <property type="match status" value="1"/>
</dbReference>
<dbReference type="Proteomes" id="UP000472277">
    <property type="component" value="Chromosome 1"/>
</dbReference>
<evidence type="ECO:0000313" key="6">
    <source>
        <dbReference type="Proteomes" id="UP000472277"/>
    </source>
</evidence>
<feature type="compositionally biased region" description="Basic and acidic residues" evidence="3">
    <location>
        <begin position="507"/>
        <end position="518"/>
    </location>
</feature>
<feature type="compositionally biased region" description="Polar residues" evidence="3">
    <location>
        <begin position="449"/>
        <end position="461"/>
    </location>
</feature>
<sequence>MGRRSTSSTKSGKFMNPTDQARKEARKRELKKNKKQRMMVRTAVLKMKDPRQIIKDMEKLDEMEFNPVQQPLLNEKVLRDKRKKLRETFERIVRLYERENPDTYKELRKLELDYESNRGKLSLYFDSVKNAELVEVDSIPLPEMPHAPSSILIQDIPLPGAQPPSILKKGSSAVSVSFLWTIPQPNQLLCKHSLSLSLLVRRLVPPYLQRWQASLAMDTMLMGGERDSGSDSDGDDGEEDDSDSEEDSEGDRDEGGRSVRFADMPPSAPREKSKKKRIVKKKKAITPLQAMMLRMAGTGSPSVCAPPFLRPPGMLGGPRGPMPRLLPPGPPPGRPPGPPPGPPPGLPPGPPPRGPPPRLPPPAPPGMCIPPPPRSGPPRQLAPPLSLFPPPLNSVLSAPPSIVHRQKPGSNPDGSQRMQMPPPPGTSAPPSGANPTSHHHAPTIEKRANITSVSAGGSNLATGPGSGGATISAKPQIINHKTEVTRFVPTALRVRRDKGAGSGGGPMEKRGRREERVGGQKQQSMAAPMGSANPTQMGPVSQPNMKTKDQMYEAFMREMEGLL</sequence>
<dbReference type="Pfam" id="PF09429">
    <property type="entry name" value="Wbp11"/>
    <property type="match status" value="1"/>
</dbReference>
<name>A0A674BYX2_SALTR</name>
<feature type="region of interest" description="Disordered" evidence="3">
    <location>
        <begin position="222"/>
        <end position="285"/>
    </location>
</feature>
<feature type="region of interest" description="Disordered" evidence="3">
    <location>
        <begin position="1"/>
        <end position="36"/>
    </location>
</feature>
<keyword evidence="6" id="KW-1185">Reference proteome</keyword>
<dbReference type="InterPro" id="IPR019007">
    <property type="entry name" value="Wbp11/ELF5/Saf1_N"/>
</dbReference>
<proteinExistence type="predicted"/>
<keyword evidence="2" id="KW-0539">Nucleus</keyword>
<reference evidence="5" key="3">
    <citation type="submission" date="2025-09" db="UniProtKB">
        <authorList>
            <consortium name="Ensembl"/>
        </authorList>
    </citation>
    <scope>IDENTIFICATION</scope>
</reference>
<evidence type="ECO:0000259" key="4">
    <source>
        <dbReference type="Pfam" id="PF09429"/>
    </source>
</evidence>
<comment type="subcellular location">
    <subcellularLocation>
        <location evidence="1">Nucleus</location>
    </subcellularLocation>
</comment>
<feature type="compositionally biased region" description="Acidic residues" evidence="3">
    <location>
        <begin position="230"/>
        <end position="252"/>
    </location>
</feature>
<dbReference type="AlphaFoldDB" id="A0A674BYX2"/>
<dbReference type="Ensembl" id="ENSSTUT00000081587.1">
    <property type="protein sequence ID" value="ENSSTUP00000076650.1"/>
    <property type="gene ID" value="ENSSTUG00000033755.1"/>
</dbReference>
<feature type="compositionally biased region" description="Polar residues" evidence="3">
    <location>
        <begin position="532"/>
        <end position="544"/>
    </location>
</feature>
<evidence type="ECO:0000256" key="1">
    <source>
        <dbReference type="ARBA" id="ARBA00004123"/>
    </source>
</evidence>
<evidence type="ECO:0000256" key="2">
    <source>
        <dbReference type="ARBA" id="ARBA00023242"/>
    </source>
</evidence>
<dbReference type="FunCoup" id="A0A674BYX2">
    <property type="interactions" value="1377"/>
</dbReference>
<evidence type="ECO:0000313" key="5">
    <source>
        <dbReference type="Ensembl" id="ENSSTUP00000076650.1"/>
    </source>
</evidence>